<proteinExistence type="predicted"/>
<dbReference type="KEGG" id="fas:105263384"/>
<accession>A0A0C9RRC4</accession>
<organism evidence="1">
    <name type="scientific">Fopius arisanus</name>
    <dbReference type="NCBI Taxonomy" id="64838"/>
    <lineage>
        <taxon>Eukaryota</taxon>
        <taxon>Metazoa</taxon>
        <taxon>Ecdysozoa</taxon>
        <taxon>Arthropoda</taxon>
        <taxon>Hexapoda</taxon>
        <taxon>Insecta</taxon>
        <taxon>Pterygota</taxon>
        <taxon>Neoptera</taxon>
        <taxon>Endopterygota</taxon>
        <taxon>Hymenoptera</taxon>
        <taxon>Apocrita</taxon>
        <taxon>Ichneumonoidea</taxon>
        <taxon>Braconidae</taxon>
        <taxon>Opiinae</taxon>
        <taxon>Fopius</taxon>
    </lineage>
</organism>
<evidence type="ECO:0000313" key="1">
    <source>
        <dbReference type="EMBL" id="JAG80862.1"/>
    </source>
</evidence>
<dbReference type="Proteomes" id="UP000694866">
    <property type="component" value="Unplaced"/>
</dbReference>
<protein>
    <submittedName>
        <fullName evidence="1">GSM1 protein</fullName>
    </submittedName>
</protein>
<dbReference type="GeneID" id="105263384"/>
<name>A0A0C9RRC4_9HYME</name>
<reference evidence="1" key="1">
    <citation type="submission" date="2015-01" db="EMBL/GenBank/DDBJ databases">
        <title>Transcriptome Assembly of Fopius arisanus.</title>
        <authorList>
            <person name="Geib S."/>
        </authorList>
    </citation>
    <scope>NUCLEOTIDE SEQUENCE</scope>
</reference>
<gene>
    <name evidence="1" type="primary">GSM1</name>
    <name evidence="3" type="synonym">LOC105263384</name>
    <name evidence="1" type="ORF">g.16302</name>
</gene>
<accession>A0A9R1SVG2</accession>
<dbReference type="RefSeq" id="XP_011297872.1">
    <property type="nucleotide sequence ID" value="XM_011299570.1"/>
</dbReference>
<evidence type="ECO:0000313" key="2">
    <source>
        <dbReference type="Proteomes" id="UP000694866"/>
    </source>
</evidence>
<reference evidence="3" key="2">
    <citation type="submission" date="2025-04" db="UniProtKB">
        <authorList>
            <consortium name="RefSeq"/>
        </authorList>
    </citation>
    <scope>IDENTIFICATION</scope>
    <source>
        <strain evidence="3">USDA-PBARC FA_bdor</strain>
        <tissue evidence="3">Whole organism</tissue>
    </source>
</reference>
<keyword evidence="2" id="KW-1185">Reference proteome</keyword>
<dbReference type="EMBL" id="GBYB01011095">
    <property type="protein sequence ID" value="JAG80862.1"/>
    <property type="molecule type" value="Transcribed_RNA"/>
</dbReference>
<dbReference type="OrthoDB" id="7671476at2759"/>
<evidence type="ECO:0000313" key="3">
    <source>
        <dbReference type="RefSeq" id="XP_011297872.1"/>
    </source>
</evidence>
<dbReference type="AlphaFoldDB" id="A0A0C9RRC4"/>
<sequence>MAMDLPLIDVSICINIVTKIVSNLSQSITKKQSKRSKQYCHIDIELIPRGKYCWVQITNEGETKFSLEEVLTLDFNDSTLNGTILGEIILKKSRGTQEIPSVYKTYFDGNFIELRSNSENPGADKFSHLRDYLSVKIEHPFAGEGLGPLVEHLMEYLINLQSLHPHTKYTLRTDRTTFYNNFTDLDDDFTKCKILSSALEAIVSQSVNECFRKEICETLEIPDVSDTSTTIMCNLLPILHKNYQL</sequence>